<keyword evidence="2" id="KW-1133">Transmembrane helix</keyword>
<dbReference type="Pfam" id="PF13639">
    <property type="entry name" value="zf-RING_2"/>
    <property type="match status" value="1"/>
</dbReference>
<comment type="caution">
    <text evidence="4">The sequence shown here is derived from an EMBL/GenBank/DDBJ whole genome shotgun (WGS) entry which is preliminary data.</text>
</comment>
<dbReference type="Proteomes" id="UP001279734">
    <property type="component" value="Unassembled WGS sequence"/>
</dbReference>
<keyword evidence="2" id="KW-0472">Membrane</keyword>
<keyword evidence="2" id="KW-0812">Transmembrane</keyword>
<dbReference type="InterPro" id="IPR001841">
    <property type="entry name" value="Znf_RING"/>
</dbReference>
<evidence type="ECO:0000313" key="4">
    <source>
        <dbReference type="EMBL" id="GMH27543.1"/>
    </source>
</evidence>
<dbReference type="PANTHER" id="PTHR47258">
    <property type="match status" value="1"/>
</dbReference>
<reference evidence="4" key="1">
    <citation type="submission" date="2023-05" db="EMBL/GenBank/DDBJ databases">
        <title>Nepenthes gracilis genome sequencing.</title>
        <authorList>
            <person name="Fukushima K."/>
        </authorList>
    </citation>
    <scope>NUCLEOTIDE SEQUENCE</scope>
    <source>
        <strain evidence="4">SING2019-196</strain>
    </source>
</reference>
<sequence>MCIGWPIRHPENMENTTGILLITPSLSLLLLLLTCFYFLAMYSSMAINHLITPNQRVLIATHLRSSWSLLLHHTIFFNRIDYLNYGEEERQGLPATRHESDPDSVGTAECGVCLCLIQQGEEIRELRCGHPFHGVCLDGWTGIGQTTCPLCRRLLAPPAKVDEDAAEVIRFNFWCSDSKGSHHGWWLR</sequence>
<dbReference type="InterPro" id="IPR013083">
    <property type="entry name" value="Znf_RING/FYVE/PHD"/>
</dbReference>
<dbReference type="GO" id="GO:0008270">
    <property type="term" value="F:zinc ion binding"/>
    <property type="evidence" value="ECO:0007669"/>
    <property type="project" value="UniProtKB-KW"/>
</dbReference>
<proteinExistence type="predicted"/>
<name>A0AAD3TCD4_NEPGR</name>
<evidence type="ECO:0000256" key="1">
    <source>
        <dbReference type="PROSITE-ProRule" id="PRU00175"/>
    </source>
</evidence>
<dbReference type="PANTHER" id="PTHR47258:SF1">
    <property type="entry name" value="E3 UBIQUITIN-PROTEIN LIGASE XERICO-RELATED"/>
    <property type="match status" value="1"/>
</dbReference>
<keyword evidence="5" id="KW-1185">Reference proteome</keyword>
<evidence type="ECO:0000313" key="5">
    <source>
        <dbReference type="Proteomes" id="UP001279734"/>
    </source>
</evidence>
<feature type="transmembrane region" description="Helical" evidence="2">
    <location>
        <begin position="19"/>
        <end position="40"/>
    </location>
</feature>
<evidence type="ECO:0000259" key="3">
    <source>
        <dbReference type="PROSITE" id="PS50089"/>
    </source>
</evidence>
<dbReference type="SMART" id="SM00184">
    <property type="entry name" value="RING"/>
    <property type="match status" value="1"/>
</dbReference>
<dbReference type="PROSITE" id="PS50089">
    <property type="entry name" value="ZF_RING_2"/>
    <property type="match status" value="1"/>
</dbReference>
<keyword evidence="1" id="KW-0479">Metal-binding</keyword>
<dbReference type="AlphaFoldDB" id="A0AAD3TCD4"/>
<dbReference type="EMBL" id="BSYO01000033">
    <property type="protein sequence ID" value="GMH27543.1"/>
    <property type="molecule type" value="Genomic_DNA"/>
</dbReference>
<dbReference type="SUPFAM" id="SSF57850">
    <property type="entry name" value="RING/U-box"/>
    <property type="match status" value="1"/>
</dbReference>
<organism evidence="4 5">
    <name type="scientific">Nepenthes gracilis</name>
    <name type="common">Slender pitcher plant</name>
    <dbReference type="NCBI Taxonomy" id="150966"/>
    <lineage>
        <taxon>Eukaryota</taxon>
        <taxon>Viridiplantae</taxon>
        <taxon>Streptophyta</taxon>
        <taxon>Embryophyta</taxon>
        <taxon>Tracheophyta</taxon>
        <taxon>Spermatophyta</taxon>
        <taxon>Magnoliopsida</taxon>
        <taxon>eudicotyledons</taxon>
        <taxon>Gunneridae</taxon>
        <taxon>Pentapetalae</taxon>
        <taxon>Caryophyllales</taxon>
        <taxon>Nepenthaceae</taxon>
        <taxon>Nepenthes</taxon>
    </lineage>
</organism>
<evidence type="ECO:0000256" key="2">
    <source>
        <dbReference type="SAM" id="Phobius"/>
    </source>
</evidence>
<feature type="domain" description="RING-type" evidence="3">
    <location>
        <begin position="110"/>
        <end position="152"/>
    </location>
</feature>
<dbReference type="InterPro" id="IPR044249">
    <property type="entry name" value="XERICO-like"/>
</dbReference>
<protein>
    <recommendedName>
        <fullName evidence="3">RING-type domain-containing protein</fullName>
    </recommendedName>
</protein>
<dbReference type="Gene3D" id="3.30.40.10">
    <property type="entry name" value="Zinc/RING finger domain, C3HC4 (zinc finger)"/>
    <property type="match status" value="1"/>
</dbReference>
<keyword evidence="1" id="KW-0862">Zinc</keyword>
<accession>A0AAD3TCD4</accession>
<keyword evidence="1" id="KW-0863">Zinc-finger</keyword>
<gene>
    <name evidence="4" type="ORF">Nepgr_029386</name>
</gene>